<reference evidence="10 11" key="1">
    <citation type="journal article" date="2017" name="Nat. Commun.">
        <title>Genome assembly with in vitro proximity ligation data and whole-genome triplication in lettuce.</title>
        <authorList>
            <person name="Reyes-Chin-Wo S."/>
            <person name="Wang Z."/>
            <person name="Yang X."/>
            <person name="Kozik A."/>
            <person name="Arikit S."/>
            <person name="Song C."/>
            <person name="Xia L."/>
            <person name="Froenicke L."/>
            <person name="Lavelle D.O."/>
            <person name="Truco M.J."/>
            <person name="Xia R."/>
            <person name="Zhu S."/>
            <person name="Xu C."/>
            <person name="Xu H."/>
            <person name="Xu X."/>
            <person name="Cox K."/>
            <person name="Korf I."/>
            <person name="Meyers B.C."/>
            <person name="Michelmore R.W."/>
        </authorList>
    </citation>
    <scope>NUCLEOTIDE SEQUENCE [LARGE SCALE GENOMIC DNA]</scope>
    <source>
        <strain evidence="11">cv. Salinas</strain>
        <tissue evidence="10">Seedlings</tissue>
    </source>
</reference>
<feature type="compositionally biased region" description="Gly residues" evidence="8">
    <location>
        <begin position="831"/>
        <end position="843"/>
    </location>
</feature>
<evidence type="ECO:0000256" key="7">
    <source>
        <dbReference type="PROSITE-ProRule" id="PRU00325"/>
    </source>
</evidence>
<evidence type="ECO:0000313" key="10">
    <source>
        <dbReference type="EMBL" id="KAJ0191447.1"/>
    </source>
</evidence>
<dbReference type="Pfam" id="PF10551">
    <property type="entry name" value="MULE"/>
    <property type="match status" value="1"/>
</dbReference>
<dbReference type="SMART" id="SM00575">
    <property type="entry name" value="ZnF_PMZ"/>
    <property type="match status" value="1"/>
</dbReference>
<dbReference type="PANTHER" id="PTHR31973">
    <property type="entry name" value="POLYPROTEIN, PUTATIVE-RELATED"/>
    <property type="match status" value="1"/>
</dbReference>
<feature type="domain" description="SWIM-type" evidence="9">
    <location>
        <begin position="552"/>
        <end position="584"/>
    </location>
</feature>
<feature type="compositionally biased region" description="Acidic residues" evidence="8">
    <location>
        <begin position="50"/>
        <end position="84"/>
    </location>
</feature>
<evidence type="ECO:0000256" key="8">
    <source>
        <dbReference type="SAM" id="MobiDB-lite"/>
    </source>
</evidence>
<accession>A0A9R1X020</accession>
<name>A0A9R1X020_LACSA</name>
<feature type="compositionally biased region" description="Gly residues" evidence="8">
    <location>
        <begin position="864"/>
        <end position="876"/>
    </location>
</feature>
<dbReference type="GO" id="GO:0008270">
    <property type="term" value="F:zinc ion binding"/>
    <property type="evidence" value="ECO:0007669"/>
    <property type="project" value="UniProtKB-KW"/>
</dbReference>
<dbReference type="InterPro" id="IPR001207">
    <property type="entry name" value="Transposase_mutator"/>
</dbReference>
<evidence type="ECO:0000256" key="3">
    <source>
        <dbReference type="ARBA" id="ARBA00022771"/>
    </source>
</evidence>
<dbReference type="InterPro" id="IPR018289">
    <property type="entry name" value="MULE_transposase_dom"/>
</dbReference>
<feature type="compositionally biased region" description="Basic and acidic residues" evidence="8">
    <location>
        <begin position="629"/>
        <end position="638"/>
    </location>
</feature>
<keyword evidence="2" id="KW-0479">Metal-binding</keyword>
<evidence type="ECO:0000256" key="6">
    <source>
        <dbReference type="ARBA" id="ARBA00023172"/>
    </source>
</evidence>
<organism evidence="10 11">
    <name type="scientific">Lactuca sativa</name>
    <name type="common">Garden lettuce</name>
    <dbReference type="NCBI Taxonomy" id="4236"/>
    <lineage>
        <taxon>Eukaryota</taxon>
        <taxon>Viridiplantae</taxon>
        <taxon>Streptophyta</taxon>
        <taxon>Embryophyta</taxon>
        <taxon>Tracheophyta</taxon>
        <taxon>Spermatophyta</taxon>
        <taxon>Magnoliopsida</taxon>
        <taxon>eudicotyledons</taxon>
        <taxon>Gunneridae</taxon>
        <taxon>Pentapetalae</taxon>
        <taxon>asterids</taxon>
        <taxon>campanulids</taxon>
        <taxon>Asterales</taxon>
        <taxon>Asteraceae</taxon>
        <taxon>Cichorioideae</taxon>
        <taxon>Cichorieae</taxon>
        <taxon>Lactucinae</taxon>
        <taxon>Lactuca</taxon>
    </lineage>
</organism>
<dbReference type="GO" id="GO:0004803">
    <property type="term" value="F:transposase activity"/>
    <property type="evidence" value="ECO:0007669"/>
    <property type="project" value="InterPro"/>
</dbReference>
<keyword evidence="5" id="KW-0238">DNA-binding</keyword>
<dbReference type="Pfam" id="PF03108">
    <property type="entry name" value="DBD_Tnp_Mut"/>
    <property type="match status" value="1"/>
</dbReference>
<feature type="region of interest" description="Disordered" evidence="8">
    <location>
        <begin position="49"/>
        <end position="86"/>
    </location>
</feature>
<sequence>MEGVLDFDTIDVELDEDLLKKQSRRCTDEFLKSLSLDDEDEDFIIPLFENVEDDEAPVEEEPLDDEQEEEENVDEVVDEEENDSEAQFKYSTHDPNVKWNRMKPQEGERYESPQQLKLCLTNHAISKGYQIRFNKYDSVRLHCVCASDHEKFGCPYYVKAYWMSTEKSFQIKKMYPHHTCVKNFNNRKLMGPAWLARQFLKELIRTPNLKAKEIQEKVQHKFHTKISWVRSYRARCRAMSMIEGKLGDHYARVWDYGGELLRSNPDSTIKICVEDNNDGTTIFKRMYICFKSIKEGWKMGCRRVIGIDGSFLKGQCKGQLLTAIGRDPNNHVFPIAWAIVDIENKFNWKWFLQLLEVDLGMDAGRGMCVISDQHKGLLEETKEVLPYVEHRQCARHIYANFRKVYSGIQLRNLFWKAAKSTVEGEFKNHMDEIRQISPGAYEHLMAREPNTWCRAFFSTGLACEAVENGMAECFNAVILDARKKPLLTMLEEIRLYMMDKFYNLRELAEKWEGDVCPSAIKKMEEFGEDLKFWRVHPSGQNEFEVRNGLESYGVNIEKRSCACRIWDVSGIPCVHAQASIMLTHQDPNTFINKWFGKAMYISSYSSNILPVNGSNLWKEAPYIKPLPPLERRMPDRPTVKRKRHVSERDDKFSQVSSKGRTVQCQNCQQKGHNKKTCKTPHVEPDPKPNKKIGRPRLDPSLTQWTRCGRGGRRGNRRGGRVPRGGGGFHSWFERGKTSNTVPPQKRVNEEYNSEEMVDVDVMSDGDGLDMADMDYITQQITELRKSGYTDVDIMRCLGITKAHLEEFGYVAANVEGGLEEDGQGNEEEGGHGQGDGVEGGGDGQEGDGQEGEGDGQGNEEEGGHGQGDGVEGGGDGQEGDGQEGEGDGQGNEEEGGHGQGDGVEGGGDAQEGDGQEGEGDGQEEDEEGVPVNDPVQQGHFGNNMKQRTRRPSERIILQKLKKKVVDPLGIGMCEDKALVID</sequence>
<dbReference type="GO" id="GO:0006313">
    <property type="term" value="P:DNA transposition"/>
    <property type="evidence" value="ECO:0007669"/>
    <property type="project" value="InterPro"/>
</dbReference>
<dbReference type="PANTHER" id="PTHR31973:SF187">
    <property type="entry name" value="MUTATOR TRANSPOSASE MUDRA PROTEIN"/>
    <property type="match status" value="1"/>
</dbReference>
<keyword evidence="4" id="KW-0862">Zinc</keyword>
<evidence type="ECO:0000256" key="4">
    <source>
        <dbReference type="ARBA" id="ARBA00022833"/>
    </source>
</evidence>
<keyword evidence="1" id="KW-0815">Transposition</keyword>
<feature type="compositionally biased region" description="Basic residues" evidence="8">
    <location>
        <begin position="709"/>
        <end position="720"/>
    </location>
</feature>
<feature type="compositionally biased region" description="Acidic residues" evidence="8">
    <location>
        <begin position="844"/>
        <end position="860"/>
    </location>
</feature>
<dbReference type="InterPro" id="IPR006564">
    <property type="entry name" value="Znf_PMZ"/>
</dbReference>
<dbReference type="Pfam" id="PF04434">
    <property type="entry name" value="SWIM"/>
    <property type="match status" value="1"/>
</dbReference>
<comment type="caution">
    <text evidence="10">The sequence shown here is derived from an EMBL/GenBank/DDBJ whole genome shotgun (WGS) entry which is preliminary data.</text>
</comment>
<proteinExistence type="predicted"/>
<dbReference type="Proteomes" id="UP000235145">
    <property type="component" value="Unassembled WGS sequence"/>
</dbReference>
<dbReference type="AlphaFoldDB" id="A0A9R1X020"/>
<keyword evidence="11" id="KW-1185">Reference proteome</keyword>
<feature type="region of interest" description="Disordered" evidence="8">
    <location>
        <begin position="628"/>
        <end position="744"/>
    </location>
</feature>
<feature type="region of interest" description="Disordered" evidence="8">
    <location>
        <begin position="819"/>
        <end position="953"/>
    </location>
</feature>
<evidence type="ECO:0000313" key="11">
    <source>
        <dbReference type="Proteomes" id="UP000235145"/>
    </source>
</evidence>
<keyword evidence="3 7" id="KW-0863">Zinc-finger</keyword>
<dbReference type="PROSITE" id="PS01007">
    <property type="entry name" value="TRANSPOSASE_MUTATOR"/>
    <property type="match status" value="1"/>
</dbReference>
<gene>
    <name evidence="10" type="ORF">LSAT_V11C800404660</name>
</gene>
<feature type="compositionally biased region" description="Acidic residues" evidence="8">
    <location>
        <begin position="877"/>
        <end position="893"/>
    </location>
</feature>
<feature type="compositionally biased region" description="Gly residues" evidence="8">
    <location>
        <begin position="897"/>
        <end position="909"/>
    </location>
</feature>
<dbReference type="EMBL" id="NBSK02000008">
    <property type="protein sequence ID" value="KAJ0191447.1"/>
    <property type="molecule type" value="Genomic_DNA"/>
</dbReference>
<dbReference type="GO" id="GO:0003677">
    <property type="term" value="F:DNA binding"/>
    <property type="evidence" value="ECO:0007669"/>
    <property type="project" value="UniProtKB-KW"/>
</dbReference>
<dbReference type="PROSITE" id="PS50966">
    <property type="entry name" value="ZF_SWIM"/>
    <property type="match status" value="1"/>
</dbReference>
<evidence type="ECO:0000256" key="2">
    <source>
        <dbReference type="ARBA" id="ARBA00022723"/>
    </source>
</evidence>
<evidence type="ECO:0000259" key="9">
    <source>
        <dbReference type="PROSITE" id="PS50966"/>
    </source>
</evidence>
<protein>
    <recommendedName>
        <fullName evidence="9">SWIM-type domain-containing protein</fullName>
    </recommendedName>
</protein>
<evidence type="ECO:0000256" key="5">
    <source>
        <dbReference type="ARBA" id="ARBA00023125"/>
    </source>
</evidence>
<feature type="compositionally biased region" description="Acidic residues" evidence="8">
    <location>
        <begin position="910"/>
        <end position="928"/>
    </location>
</feature>
<dbReference type="InterPro" id="IPR004332">
    <property type="entry name" value="Transposase_MuDR"/>
</dbReference>
<dbReference type="InterPro" id="IPR007527">
    <property type="entry name" value="Znf_SWIM"/>
</dbReference>
<keyword evidence="6" id="KW-0233">DNA recombination</keyword>
<feature type="compositionally biased region" description="Polar residues" evidence="8">
    <location>
        <begin position="653"/>
        <end position="670"/>
    </location>
</feature>
<evidence type="ECO:0000256" key="1">
    <source>
        <dbReference type="ARBA" id="ARBA00022578"/>
    </source>
</evidence>